<accession>A0A5J6JDY2</accession>
<dbReference type="KEGG" id="svn:CP980_34900"/>
<organism evidence="1 2">
    <name type="scientific">Streptomyces vinaceus</name>
    <dbReference type="NCBI Taxonomy" id="1960"/>
    <lineage>
        <taxon>Bacteria</taxon>
        <taxon>Bacillati</taxon>
        <taxon>Actinomycetota</taxon>
        <taxon>Actinomycetes</taxon>
        <taxon>Kitasatosporales</taxon>
        <taxon>Streptomycetaceae</taxon>
        <taxon>Streptomyces</taxon>
    </lineage>
</organism>
<evidence type="ECO:0000313" key="1">
    <source>
        <dbReference type="EMBL" id="QEV49517.1"/>
    </source>
</evidence>
<proteinExistence type="predicted"/>
<dbReference type="EMBL" id="CP023692">
    <property type="protein sequence ID" value="QEV49517.1"/>
    <property type="molecule type" value="Genomic_DNA"/>
</dbReference>
<name>A0A5J6JDY2_STRVI</name>
<protein>
    <submittedName>
        <fullName evidence="1">Uncharacterized protein</fullName>
    </submittedName>
</protein>
<keyword evidence="2" id="KW-1185">Reference proteome</keyword>
<evidence type="ECO:0000313" key="2">
    <source>
        <dbReference type="Proteomes" id="UP000325563"/>
    </source>
</evidence>
<sequence length="112" mass="11758">MGLLALDTPFIGTVTLPGGGTRDIKISPQFLTSTLLKTEITASPTDSRYAIGNMVIRTNSLGRGQITFPTFAGLKGRTTSQLCPVGTRVTKMLGKVSVAGVKGELDFAASRI</sequence>
<dbReference type="AlphaFoldDB" id="A0A5J6JDY2"/>
<dbReference type="Proteomes" id="UP000325563">
    <property type="component" value="Chromosome"/>
</dbReference>
<reference evidence="1 2" key="1">
    <citation type="submission" date="2017-09" db="EMBL/GenBank/DDBJ databases">
        <authorList>
            <person name="Lee N."/>
            <person name="Cho B.-K."/>
        </authorList>
    </citation>
    <scope>NUCLEOTIDE SEQUENCE [LARGE SCALE GENOMIC DNA]</scope>
    <source>
        <strain evidence="1 2">ATCC 27476</strain>
    </source>
</reference>
<gene>
    <name evidence="1" type="ORF">CP980_34900</name>
</gene>